<dbReference type="AlphaFoldDB" id="A0A4Y8SND7"/>
<protein>
    <submittedName>
        <fullName evidence="1">Uncharacterized protein</fullName>
    </submittedName>
</protein>
<dbReference type="OrthoDB" id="1494229at2"/>
<accession>A0A4Y8SND7</accession>
<comment type="caution">
    <text evidence="1">The sequence shown here is derived from an EMBL/GenBank/DDBJ whole genome shotgun (WGS) entry which is preliminary data.</text>
</comment>
<dbReference type="Proteomes" id="UP000297540">
    <property type="component" value="Unassembled WGS sequence"/>
</dbReference>
<sequence length="270" mass="31561">MSNRVVEDKYTSIIDAVGYWLGYQFKIGREQLIHEASLRYPIADTITAKGISVNRIILEKLHPLFKSKKIDLVIFDETVDEPATENDDTKLKEVYEFKLAKSDMAKEQSDEHQRIFDDVVRLGYYNKWGKKECYFLMCGRYEEFKTYFVGQERVMKNEAGKNIVPVRRKAKQENLAQQILDDPWKPDGLYKDWFGFKIGESKTIEFTINQSMPTGTWGLKRFQEEYKIRNEDKHFFSNSIKITTTCLAITPPGEKNRTHAAGIWKVESIN</sequence>
<reference evidence="1 2" key="1">
    <citation type="journal article" date="2017" name="Int. J. Syst. Evol. Microbiol.">
        <title>Mucilaginibacterpsychrotolerans sp. nov., isolated from peatlands.</title>
        <authorList>
            <person name="Deng Y."/>
            <person name="Shen L."/>
            <person name="Xu B."/>
            <person name="Liu Y."/>
            <person name="Gu Z."/>
            <person name="Liu H."/>
            <person name="Zhou Y."/>
        </authorList>
    </citation>
    <scope>NUCLEOTIDE SEQUENCE [LARGE SCALE GENOMIC DNA]</scope>
    <source>
        <strain evidence="1 2">NH7-4</strain>
    </source>
</reference>
<name>A0A4Y8SND7_9SPHI</name>
<dbReference type="RefSeq" id="WP_133230190.1">
    <property type="nucleotide sequence ID" value="NZ_SOZE01000001.1"/>
</dbReference>
<proteinExistence type="predicted"/>
<evidence type="ECO:0000313" key="1">
    <source>
        <dbReference type="EMBL" id="TFF40633.1"/>
    </source>
</evidence>
<dbReference type="EMBL" id="SOZE01000001">
    <property type="protein sequence ID" value="TFF40633.1"/>
    <property type="molecule type" value="Genomic_DNA"/>
</dbReference>
<organism evidence="1 2">
    <name type="scientific">Mucilaginibacter psychrotolerans</name>
    <dbReference type="NCBI Taxonomy" id="1524096"/>
    <lineage>
        <taxon>Bacteria</taxon>
        <taxon>Pseudomonadati</taxon>
        <taxon>Bacteroidota</taxon>
        <taxon>Sphingobacteriia</taxon>
        <taxon>Sphingobacteriales</taxon>
        <taxon>Sphingobacteriaceae</taxon>
        <taxon>Mucilaginibacter</taxon>
    </lineage>
</organism>
<evidence type="ECO:0000313" key="2">
    <source>
        <dbReference type="Proteomes" id="UP000297540"/>
    </source>
</evidence>
<keyword evidence="2" id="KW-1185">Reference proteome</keyword>
<gene>
    <name evidence="1" type="ORF">E2R66_00155</name>
</gene>